<dbReference type="Proteomes" id="UP000217790">
    <property type="component" value="Unassembled WGS sequence"/>
</dbReference>
<reference evidence="2" key="1">
    <citation type="journal article" date="2017" name="Nat. Ecol. Evol.">
        <title>Genome expansion and lineage-specific genetic innovations in the forest pathogenic fungi Armillaria.</title>
        <authorList>
            <person name="Sipos G."/>
            <person name="Prasanna A.N."/>
            <person name="Walter M.C."/>
            <person name="O'Connor E."/>
            <person name="Balint B."/>
            <person name="Krizsan K."/>
            <person name="Kiss B."/>
            <person name="Hess J."/>
            <person name="Varga T."/>
            <person name="Slot J."/>
            <person name="Riley R."/>
            <person name="Boka B."/>
            <person name="Rigling D."/>
            <person name="Barry K."/>
            <person name="Lee J."/>
            <person name="Mihaltcheva S."/>
            <person name="LaButti K."/>
            <person name="Lipzen A."/>
            <person name="Waldron R."/>
            <person name="Moloney N.M."/>
            <person name="Sperisen C."/>
            <person name="Kredics L."/>
            <person name="Vagvoelgyi C."/>
            <person name="Patrignani A."/>
            <person name="Fitzpatrick D."/>
            <person name="Nagy I."/>
            <person name="Doyle S."/>
            <person name="Anderson J.B."/>
            <person name="Grigoriev I.V."/>
            <person name="Gueldener U."/>
            <person name="Muensterkoetter M."/>
            <person name="Nagy L.G."/>
        </authorList>
    </citation>
    <scope>NUCLEOTIDE SEQUENCE [LARGE SCALE GENOMIC DNA]</scope>
    <source>
        <strain evidence="2">Ar21-2</strain>
    </source>
</reference>
<dbReference type="AlphaFoldDB" id="A0A2H3D3Y1"/>
<evidence type="ECO:0008006" key="3">
    <source>
        <dbReference type="Google" id="ProtNLM"/>
    </source>
</evidence>
<keyword evidence="2" id="KW-1185">Reference proteome</keyword>
<proteinExistence type="predicted"/>
<organism evidence="1 2">
    <name type="scientific">Armillaria gallica</name>
    <name type="common">Bulbous honey fungus</name>
    <name type="synonym">Armillaria bulbosa</name>
    <dbReference type="NCBI Taxonomy" id="47427"/>
    <lineage>
        <taxon>Eukaryota</taxon>
        <taxon>Fungi</taxon>
        <taxon>Dikarya</taxon>
        <taxon>Basidiomycota</taxon>
        <taxon>Agaricomycotina</taxon>
        <taxon>Agaricomycetes</taxon>
        <taxon>Agaricomycetidae</taxon>
        <taxon>Agaricales</taxon>
        <taxon>Marasmiineae</taxon>
        <taxon>Physalacriaceae</taxon>
        <taxon>Armillaria</taxon>
    </lineage>
</organism>
<evidence type="ECO:0000313" key="1">
    <source>
        <dbReference type="EMBL" id="PBK86092.1"/>
    </source>
</evidence>
<dbReference type="EMBL" id="KZ293686">
    <property type="protein sequence ID" value="PBK86092.1"/>
    <property type="molecule type" value="Genomic_DNA"/>
</dbReference>
<gene>
    <name evidence="1" type="ORF">ARMGADRAFT_941112</name>
</gene>
<protein>
    <recommendedName>
        <fullName evidence="3">hAT-like transposase RNase-H fold domain-containing protein</fullName>
    </recommendedName>
</protein>
<dbReference type="OrthoDB" id="3359487at2759"/>
<evidence type="ECO:0000313" key="2">
    <source>
        <dbReference type="Proteomes" id="UP000217790"/>
    </source>
</evidence>
<sequence>MPEFRLLSKEWKIAEQLHNVLKILKDAMLLFSHSMPSLATVIPAMDHIDSVFTNQSLNQLYDPAIQASIGMAKKTLNRYYNVTDYSEVYHIAMVHLSYLLFLHPHHKLAYFWKIGWTPDWINTVYEIVQAEYEHKYKTQVVEEEDDPNKVEKAAPLVLVCY</sequence>
<dbReference type="InParanoid" id="A0A2H3D3Y1"/>
<name>A0A2H3D3Y1_ARMGA</name>
<dbReference type="OMA" id="IRIAIGC"/>
<accession>A0A2H3D3Y1</accession>